<dbReference type="Gene3D" id="3.30.470.10">
    <property type="match status" value="1"/>
</dbReference>
<name>A0A1F7H0T6_9BACT</name>
<sequence length="422" mass="47357">MPVDVEQALTGLERRTPVEIVEDHLPSLELLEEFRHPSSVDVEMRAIANAKRPGSVFISTFYNGKHIIVPEGHPLTRLSSVVSPVNKDYPTGCFEGLSLYGDALTLFNARMQRLDRSLRTRRYRDVVDLESFAQMIVLIAEINADSATRDAEGNIVRAYGRPTIGFSEGGIGIGIHLDNPMYQAVGFNRMRRYLETSEPLRVVASDAWKRREQLNGKHSDSYGRASIHHAIAHDDLGADEAIYLGGVTENRTSRFREGEIVDGVGEEVVFRVGKTFIVPPPDNGRLGGTSLAHFHTYTAEELGYDVQFTVVTIDDVARGEVEAMYLCGNAIELTGVQEIWSYEGTPSKDKSPKVITLPNVRTVGGVRQVSEEDKEIMGYYQDQLWGRKASTNPLLLTRIDRDRGRKMEHELKTKWYPGWFTN</sequence>
<dbReference type="InterPro" id="IPR001544">
    <property type="entry name" value="Aminotrans_IV"/>
</dbReference>
<dbReference type="Gene3D" id="3.20.10.10">
    <property type="entry name" value="D-amino Acid Aminotransferase, subunit A, domain 2"/>
    <property type="match status" value="1"/>
</dbReference>
<dbReference type="AlphaFoldDB" id="A0A1F7H0T6"/>
<accession>A0A1F7H0T6</accession>
<dbReference type="Proteomes" id="UP000177913">
    <property type="component" value="Unassembled WGS sequence"/>
</dbReference>
<dbReference type="Pfam" id="PF01063">
    <property type="entry name" value="Aminotran_4"/>
    <property type="match status" value="1"/>
</dbReference>
<evidence type="ECO:0000313" key="2">
    <source>
        <dbReference type="Proteomes" id="UP000177913"/>
    </source>
</evidence>
<gene>
    <name evidence="1" type="ORF">A3C25_01655</name>
</gene>
<dbReference type="SUPFAM" id="SSF56752">
    <property type="entry name" value="D-aminoacid aminotransferase-like PLP-dependent enzymes"/>
    <property type="match status" value="1"/>
</dbReference>
<comment type="caution">
    <text evidence="1">The sequence shown here is derived from an EMBL/GenBank/DDBJ whole genome shotgun (WGS) entry which is preliminary data.</text>
</comment>
<proteinExistence type="predicted"/>
<dbReference type="EMBL" id="MFZO01000031">
    <property type="protein sequence ID" value="OGK24663.1"/>
    <property type="molecule type" value="Genomic_DNA"/>
</dbReference>
<evidence type="ECO:0000313" key="1">
    <source>
        <dbReference type="EMBL" id="OGK24663.1"/>
    </source>
</evidence>
<dbReference type="GO" id="GO:0003824">
    <property type="term" value="F:catalytic activity"/>
    <property type="evidence" value="ECO:0007669"/>
    <property type="project" value="InterPro"/>
</dbReference>
<reference evidence="1 2" key="1">
    <citation type="journal article" date="2016" name="Nat. Commun.">
        <title>Thousands of microbial genomes shed light on interconnected biogeochemical processes in an aquifer system.</title>
        <authorList>
            <person name="Anantharaman K."/>
            <person name="Brown C.T."/>
            <person name="Hug L.A."/>
            <person name="Sharon I."/>
            <person name="Castelle C.J."/>
            <person name="Probst A.J."/>
            <person name="Thomas B.C."/>
            <person name="Singh A."/>
            <person name="Wilkins M.J."/>
            <person name="Karaoz U."/>
            <person name="Brodie E.L."/>
            <person name="Williams K.H."/>
            <person name="Hubbard S.S."/>
            <person name="Banfield J.F."/>
        </authorList>
    </citation>
    <scope>NUCLEOTIDE SEQUENCE [LARGE SCALE GENOMIC DNA]</scope>
</reference>
<organism evidence="1 2">
    <name type="scientific">Candidatus Roizmanbacteria bacterium RIFCSPHIGHO2_02_FULL_38_11</name>
    <dbReference type="NCBI Taxonomy" id="1802039"/>
    <lineage>
        <taxon>Bacteria</taxon>
        <taxon>Candidatus Roizmaniibacteriota</taxon>
    </lineage>
</organism>
<dbReference type="InterPro" id="IPR043131">
    <property type="entry name" value="BCAT-like_N"/>
</dbReference>
<dbReference type="InterPro" id="IPR043132">
    <property type="entry name" value="BCAT-like_C"/>
</dbReference>
<protein>
    <submittedName>
        <fullName evidence="1">Uncharacterized protein</fullName>
    </submittedName>
</protein>
<dbReference type="InterPro" id="IPR036038">
    <property type="entry name" value="Aminotransferase-like"/>
</dbReference>